<keyword evidence="2" id="KW-0282">Flagellum</keyword>
<sequence>MPQIINTNIPSLNAQRNLNKSQGDLQTSLQRLSSGLRINSAKDDSAGLAIANRFTSQIRGLTQASRNANDGISLAQTAEGALAESTNILQRVRELAIQSANSTNSAQDRLSLQSEANQLISELDRIANTTTFNGLNLLDGSFTAQSFQVGAEANQTINVNVEAATATTLGINTINSNNATQGIEVATSGSQADTTGTGINTATTGATAQAVIGTQIADQVITITDATGAATTVNIDDASNNRDAAGIATALSAVTGIAAFASPNSASFTITAPPAAVQNGDVVNFDIQIGDTGSANDTESVSIVSDSSTYLNDFNAAVTTAVAQINTDNGDTDLAFDATTRTITSASGRNVAITGFDTVDNATGSFSVTQASLFNGDTAGFDLVFDGLTTSISLDNSANALNTATLAADEISRDLNGGVLFASGASITLTGTGNGDTLTITRNGDAFDFVASGASDVVINNVADDDGGGDGDALDVVVTANTGSGGGATVTTAGTTTATIAGTDVETDTITFAGQ</sequence>
<name>A0A3B0XBB4_9ZZZZ</name>
<dbReference type="PANTHER" id="PTHR42792:SF2">
    <property type="entry name" value="FLAGELLIN"/>
    <property type="match status" value="1"/>
</dbReference>
<protein>
    <submittedName>
        <fullName evidence="2">Flagellin protein FlaA</fullName>
    </submittedName>
</protein>
<organism evidence="2">
    <name type="scientific">hydrothermal vent metagenome</name>
    <dbReference type="NCBI Taxonomy" id="652676"/>
    <lineage>
        <taxon>unclassified sequences</taxon>
        <taxon>metagenomes</taxon>
        <taxon>ecological metagenomes</taxon>
    </lineage>
</organism>
<dbReference type="EMBL" id="UOFH01000192">
    <property type="protein sequence ID" value="VAW61673.1"/>
    <property type="molecule type" value="Genomic_DNA"/>
</dbReference>
<feature type="non-terminal residue" evidence="2">
    <location>
        <position position="515"/>
    </location>
</feature>
<dbReference type="Gene3D" id="2.170.280.10">
    <property type="entry name" value="f41 fragment of flagellin, middle domain"/>
    <property type="match status" value="1"/>
</dbReference>
<dbReference type="Gene3D" id="6.10.280.190">
    <property type="match status" value="1"/>
</dbReference>
<dbReference type="PANTHER" id="PTHR42792">
    <property type="entry name" value="FLAGELLIN"/>
    <property type="match status" value="1"/>
</dbReference>
<dbReference type="SUPFAM" id="SSF64518">
    <property type="entry name" value="Phase 1 flagellin"/>
    <property type="match status" value="1"/>
</dbReference>
<accession>A0A3B0XBB4</accession>
<dbReference type="GO" id="GO:0005198">
    <property type="term" value="F:structural molecule activity"/>
    <property type="evidence" value="ECO:0007669"/>
    <property type="project" value="InterPro"/>
</dbReference>
<keyword evidence="2" id="KW-0966">Cell projection</keyword>
<dbReference type="Pfam" id="PF00669">
    <property type="entry name" value="Flagellin_N"/>
    <property type="match status" value="1"/>
</dbReference>
<reference evidence="2" key="1">
    <citation type="submission" date="2018-06" db="EMBL/GenBank/DDBJ databases">
        <authorList>
            <person name="Zhirakovskaya E."/>
        </authorList>
    </citation>
    <scope>NUCLEOTIDE SEQUENCE</scope>
</reference>
<dbReference type="GO" id="GO:0009288">
    <property type="term" value="C:bacterial-type flagellum"/>
    <property type="evidence" value="ECO:0007669"/>
    <property type="project" value="InterPro"/>
</dbReference>
<evidence type="ECO:0000259" key="1">
    <source>
        <dbReference type="Pfam" id="PF00669"/>
    </source>
</evidence>
<dbReference type="AlphaFoldDB" id="A0A3B0XBB4"/>
<proteinExistence type="predicted"/>
<dbReference type="Gene3D" id="2.30.220.10">
    <property type="entry name" value="f41 fragment of flagellin, C-terminal domain"/>
    <property type="match status" value="1"/>
</dbReference>
<dbReference type="PRINTS" id="PR00207">
    <property type="entry name" value="FLAGELLIN"/>
</dbReference>
<dbReference type="Gene3D" id="1.20.1330.10">
    <property type="entry name" value="f41 fragment of flagellin, N-terminal domain"/>
    <property type="match status" value="1"/>
</dbReference>
<feature type="domain" description="Flagellin N-terminal" evidence="1">
    <location>
        <begin position="5"/>
        <end position="143"/>
    </location>
</feature>
<keyword evidence="2" id="KW-0969">Cilium</keyword>
<dbReference type="InterPro" id="IPR001492">
    <property type="entry name" value="Flagellin"/>
</dbReference>
<evidence type="ECO:0000313" key="2">
    <source>
        <dbReference type="EMBL" id="VAW61673.1"/>
    </source>
</evidence>
<gene>
    <name evidence="2" type="ORF">MNBD_GAMMA08-288</name>
</gene>
<dbReference type="InterPro" id="IPR001029">
    <property type="entry name" value="Flagellin_N"/>
</dbReference>